<accession>A0A3D5N586</accession>
<comment type="caution">
    <text evidence="1">The sequence shown here is derived from an EMBL/GenBank/DDBJ whole genome shotgun (WGS) entry which is preliminary data.</text>
</comment>
<name>A0A3D5N586_9PROT</name>
<gene>
    <name evidence="1" type="ORF">DHR80_05190</name>
</gene>
<sequence>MSDALKMHGETGRILPVLVRWFFSSKPVSQKTRTQIPAFNWFTTRTKAIPKKYRCGIVSVFSFLFTLPAFEANAIECLQWPLRESRGEYAYDGDTIYVRMPGLPPAIANMSVRVAGVDTPEIRGQCEVEKRHALLARDRVRSLLAHAIQSNIPVQFCDPQWGRYGGRVVAWVAIGDVWLHDLLINEDLARPYDGGKRAGWCNAP</sequence>
<dbReference type="Proteomes" id="UP000264179">
    <property type="component" value="Unassembled WGS sequence"/>
</dbReference>
<dbReference type="AlphaFoldDB" id="A0A3D5N586"/>
<organism evidence="1 2">
    <name type="scientific">Thalassospira lucentensis</name>
    <dbReference type="NCBI Taxonomy" id="168935"/>
    <lineage>
        <taxon>Bacteria</taxon>
        <taxon>Pseudomonadati</taxon>
        <taxon>Pseudomonadota</taxon>
        <taxon>Alphaproteobacteria</taxon>
        <taxon>Rhodospirillales</taxon>
        <taxon>Thalassospiraceae</taxon>
        <taxon>Thalassospira</taxon>
    </lineage>
</organism>
<proteinExistence type="predicted"/>
<dbReference type="RefSeq" id="WP_277276835.1">
    <property type="nucleotide sequence ID" value="NZ_DPOP01000050.1"/>
</dbReference>
<protein>
    <submittedName>
        <fullName evidence="1">Nuclease</fullName>
    </submittedName>
</protein>
<reference evidence="1 2" key="1">
    <citation type="journal article" date="2018" name="Nat. Biotechnol.">
        <title>A standardized bacterial taxonomy based on genome phylogeny substantially revises the tree of life.</title>
        <authorList>
            <person name="Parks D.H."/>
            <person name="Chuvochina M."/>
            <person name="Waite D.W."/>
            <person name="Rinke C."/>
            <person name="Skarshewski A."/>
            <person name="Chaumeil P.A."/>
            <person name="Hugenholtz P."/>
        </authorList>
    </citation>
    <scope>NUCLEOTIDE SEQUENCE [LARGE SCALE GENOMIC DNA]</scope>
    <source>
        <strain evidence="1">UBA9881</strain>
    </source>
</reference>
<dbReference type="Gene3D" id="2.40.50.90">
    <property type="match status" value="1"/>
</dbReference>
<dbReference type="InterPro" id="IPR035437">
    <property type="entry name" value="SNase_OB-fold_sf"/>
</dbReference>
<dbReference type="SUPFAM" id="SSF50199">
    <property type="entry name" value="Staphylococcal nuclease"/>
    <property type="match status" value="1"/>
</dbReference>
<evidence type="ECO:0000313" key="1">
    <source>
        <dbReference type="EMBL" id="HCW66605.1"/>
    </source>
</evidence>
<dbReference type="EMBL" id="DPOP01000050">
    <property type="protein sequence ID" value="HCW66605.1"/>
    <property type="molecule type" value="Genomic_DNA"/>
</dbReference>
<evidence type="ECO:0000313" key="2">
    <source>
        <dbReference type="Proteomes" id="UP000264179"/>
    </source>
</evidence>